<comment type="similarity">
    <text evidence="2">Belongs to the UDP-glucose/GDP-mannose dehydrogenase family.</text>
</comment>
<evidence type="ECO:0000256" key="3">
    <source>
        <dbReference type="PIRSR" id="PIRSR500134-2"/>
    </source>
</evidence>
<dbReference type="InterPro" id="IPR008927">
    <property type="entry name" value="6-PGluconate_DH-like_C_sf"/>
</dbReference>
<proteinExistence type="inferred from homology"/>
<dbReference type="GO" id="GO:0051287">
    <property type="term" value="F:NAD binding"/>
    <property type="evidence" value="ECO:0007669"/>
    <property type="project" value="InterPro"/>
</dbReference>
<dbReference type="PANTHER" id="PTHR43750">
    <property type="entry name" value="UDP-GLUCOSE 6-DEHYDROGENASE TUAD"/>
    <property type="match status" value="1"/>
</dbReference>
<dbReference type="Pfam" id="PF00984">
    <property type="entry name" value="UDPG_MGDP_dh"/>
    <property type="match status" value="1"/>
</dbReference>
<dbReference type="Gene3D" id="3.40.50.720">
    <property type="entry name" value="NAD(P)-binding Rossmann-like Domain"/>
    <property type="match status" value="2"/>
</dbReference>
<keyword evidence="2" id="KW-0560">Oxidoreductase</keyword>
<dbReference type="GO" id="GO:0006065">
    <property type="term" value="P:UDP-glucuronate biosynthetic process"/>
    <property type="evidence" value="ECO:0007669"/>
    <property type="project" value="UniProtKB-UniPathway"/>
</dbReference>
<evidence type="ECO:0000256" key="1">
    <source>
        <dbReference type="ARBA" id="ARBA00015132"/>
    </source>
</evidence>
<dbReference type="InterPro" id="IPR014027">
    <property type="entry name" value="UDP-Glc/GDP-Man_DH_C"/>
</dbReference>
<evidence type="ECO:0000313" key="6">
    <source>
        <dbReference type="EMBL" id="KKO72124.1"/>
    </source>
</evidence>
<feature type="binding site" evidence="4">
    <location>
        <position position="145"/>
    </location>
    <ligand>
        <name>NAD(+)</name>
        <dbReference type="ChEBI" id="CHEBI:57540"/>
    </ligand>
</feature>
<dbReference type="AlphaFoldDB" id="A0A171KTA7"/>
<name>A0A171KTA7_9BURK</name>
<feature type="binding site" evidence="4">
    <location>
        <position position="112"/>
    </location>
    <ligand>
        <name>NAD(+)</name>
        <dbReference type="ChEBI" id="CHEBI:57540"/>
    </ligand>
</feature>
<gene>
    <name evidence="6" type="ORF">AAV32_07210</name>
</gene>
<dbReference type="PIRSF" id="PIRSF000124">
    <property type="entry name" value="UDPglc_GDPman_dh"/>
    <property type="match status" value="1"/>
</dbReference>
<evidence type="ECO:0000256" key="2">
    <source>
        <dbReference type="PIRNR" id="PIRNR000124"/>
    </source>
</evidence>
<dbReference type="UniPathway" id="UPA00038">
    <property type="reaction ID" value="UER00491"/>
</dbReference>
<feature type="binding site" evidence="3">
    <location>
        <position position="314"/>
    </location>
    <ligand>
        <name>substrate</name>
    </ligand>
</feature>
<dbReference type="STRING" id="206506.AAV32_07210"/>
<dbReference type="NCBIfam" id="TIGR03026">
    <property type="entry name" value="NDP-sugDHase"/>
    <property type="match status" value="1"/>
</dbReference>
<dbReference type="GO" id="GO:0000271">
    <property type="term" value="P:polysaccharide biosynthetic process"/>
    <property type="evidence" value="ECO:0007669"/>
    <property type="project" value="InterPro"/>
</dbReference>
<dbReference type="Pfam" id="PF03720">
    <property type="entry name" value="UDPG_MGDP_dh_C"/>
    <property type="match status" value="1"/>
</dbReference>
<dbReference type="EC" id="1.1.1.22" evidence="2"/>
<evidence type="ECO:0000256" key="4">
    <source>
        <dbReference type="PIRSR" id="PIRSR500134-3"/>
    </source>
</evidence>
<dbReference type="SMART" id="SM00984">
    <property type="entry name" value="UDPG_MGDP_dh_C"/>
    <property type="match status" value="1"/>
</dbReference>
<dbReference type="InterPro" id="IPR014026">
    <property type="entry name" value="UDP-Glc/GDP-Man_DH_dimer"/>
</dbReference>
<feature type="binding site" evidence="3">
    <location>
        <begin position="242"/>
        <end position="246"/>
    </location>
    <ligand>
        <name>substrate</name>
    </ligand>
</feature>
<dbReference type="SUPFAM" id="SSF48179">
    <property type="entry name" value="6-phosphogluconate dehydrogenase C-terminal domain-like"/>
    <property type="match status" value="1"/>
</dbReference>
<accession>A0A171KTA7</accession>
<dbReference type="RefSeq" id="WP_068369696.1">
    <property type="nucleotide sequence ID" value="NZ_LBNE01000003.1"/>
</dbReference>
<comment type="catalytic activity">
    <reaction evidence="2">
        <text>UDP-alpha-D-glucose + 2 NAD(+) + H2O = UDP-alpha-D-glucuronate + 2 NADH + 3 H(+)</text>
        <dbReference type="Rhea" id="RHEA:23596"/>
        <dbReference type="ChEBI" id="CHEBI:15377"/>
        <dbReference type="ChEBI" id="CHEBI:15378"/>
        <dbReference type="ChEBI" id="CHEBI:57540"/>
        <dbReference type="ChEBI" id="CHEBI:57945"/>
        <dbReference type="ChEBI" id="CHEBI:58052"/>
        <dbReference type="ChEBI" id="CHEBI:58885"/>
        <dbReference type="EC" id="1.1.1.22"/>
    </reaction>
</comment>
<feature type="binding site" evidence="3">
    <location>
        <position position="197"/>
    </location>
    <ligand>
        <name>substrate</name>
    </ligand>
</feature>
<dbReference type="Gene3D" id="1.20.5.100">
    <property type="entry name" value="Cytochrome c1, transmembrane anchor, C-terminal"/>
    <property type="match status" value="1"/>
</dbReference>
<evidence type="ECO:0000259" key="5">
    <source>
        <dbReference type="SMART" id="SM00984"/>
    </source>
</evidence>
<dbReference type="EMBL" id="LBNE01000003">
    <property type="protein sequence ID" value="KKO72124.1"/>
    <property type="molecule type" value="Genomic_DNA"/>
</dbReference>
<dbReference type="PATRIC" id="fig|206506.3.peg.1543"/>
<dbReference type="Proteomes" id="UP000078084">
    <property type="component" value="Unassembled WGS sequence"/>
</dbReference>
<dbReference type="InterPro" id="IPR028357">
    <property type="entry name" value="UDPglc_DH_bac"/>
</dbReference>
<protein>
    <recommendedName>
        <fullName evidence="1 2">UDP-glucose 6-dehydrogenase</fullName>
        <ecNumber evidence="2">1.1.1.22</ecNumber>
    </recommendedName>
</protein>
<dbReference type="GO" id="GO:0003979">
    <property type="term" value="F:UDP-glucose 6-dehydrogenase activity"/>
    <property type="evidence" value="ECO:0007669"/>
    <property type="project" value="UniProtKB-EC"/>
</dbReference>
<keyword evidence="2 4" id="KW-0520">NAD</keyword>
<feature type="domain" description="UDP-glucose/GDP-mannose dehydrogenase C-terminal" evidence="5">
    <location>
        <begin position="307"/>
        <end position="412"/>
    </location>
</feature>
<reference evidence="6 7" key="1">
    <citation type="submission" date="2015-04" db="EMBL/GenBank/DDBJ databases">
        <title>Genome sequence of Kerstersia gyiorum CG1.</title>
        <authorList>
            <person name="Greninger A.L."/>
            <person name="Kozyreva V."/>
            <person name="Chaturvedi V."/>
        </authorList>
    </citation>
    <scope>NUCLEOTIDE SEQUENCE [LARGE SCALE GENOMIC DNA]</scope>
    <source>
        <strain evidence="6 7">CG1</strain>
    </source>
</reference>
<evidence type="ECO:0000313" key="7">
    <source>
        <dbReference type="Proteomes" id="UP000078084"/>
    </source>
</evidence>
<feature type="binding site" evidence="3">
    <location>
        <position position="250"/>
    </location>
    <ligand>
        <name>substrate</name>
    </ligand>
</feature>
<dbReference type="PANTHER" id="PTHR43750:SF3">
    <property type="entry name" value="UDP-GLUCOSE 6-DEHYDROGENASE TUAD"/>
    <property type="match status" value="1"/>
</dbReference>
<organism evidence="6 7">
    <name type="scientific">Kerstersia gyiorum</name>
    <dbReference type="NCBI Taxonomy" id="206506"/>
    <lineage>
        <taxon>Bacteria</taxon>
        <taxon>Pseudomonadati</taxon>
        <taxon>Pseudomonadota</taxon>
        <taxon>Betaproteobacteria</taxon>
        <taxon>Burkholderiales</taxon>
        <taxon>Alcaligenaceae</taxon>
        <taxon>Kerstersia</taxon>
    </lineage>
</organism>
<dbReference type="InterPro" id="IPR017476">
    <property type="entry name" value="UDP-Glc/GDP-Man"/>
</dbReference>
<dbReference type="InterPro" id="IPR036220">
    <property type="entry name" value="UDP-Glc/GDP-Man_DH_C_sf"/>
</dbReference>
<dbReference type="PIRSF" id="PIRSF500134">
    <property type="entry name" value="UDPglc_DH_bac"/>
    <property type="match status" value="1"/>
</dbReference>
<keyword evidence="7" id="KW-1185">Reference proteome</keyword>
<comment type="caution">
    <text evidence="6">The sequence shown here is derived from an EMBL/GenBank/DDBJ whole genome shotgun (WGS) entry which is preliminary data.</text>
</comment>
<dbReference type="SUPFAM" id="SSF52413">
    <property type="entry name" value="UDP-glucose/GDP-mannose dehydrogenase C-terminal domain"/>
    <property type="match status" value="1"/>
</dbReference>
<sequence>MYLAIYGDTTGALVSAGALASSGHFVALHVPGGRAAFQASEVPSREPGLNTLLAEQLAAGTLVVEEMEAPLRPEVAVIWLALAPAQFELAYNIVARLQPRSDAPWLVVNQSTFPVGSSEALQDVLTEAVGEGDDAVLCLPDLLVEGAALAGFTRAEHWLAGSSSFWAQRMLAEILRPFNRRRDNIMWMTTREAEFTKLAISGMLATRLSFMNDMANLADTLGVDIENVRQGMGADQRIGAAYLYPGCGFGGPAFSRDVLSLARELQRSGMQSELLNQVWRINERQKEVLFHKLWQHYDANLQGRRVALWGAAFKPGTARIDNAPSLRLIQALWAQGVEVHVHDPKAMAALSGWAKEQGQALFLHDDPYDALQQADALLLVTEWKSYWSPDFSRMARLMRHGVLLDGRNIWDPEFVKERGFIYHGIGRH</sequence>